<evidence type="ECO:0000256" key="5">
    <source>
        <dbReference type="PROSITE-ProRule" id="PRU10141"/>
    </source>
</evidence>
<evidence type="ECO:0000256" key="1">
    <source>
        <dbReference type="ARBA" id="ARBA00022679"/>
    </source>
</evidence>
<evidence type="ECO:0000259" key="7">
    <source>
        <dbReference type="PROSITE" id="PS50011"/>
    </source>
</evidence>
<proteinExistence type="predicted"/>
<sequence length="621" mass="67207">MIAPCGGFSYIAMMLCSEPRSPPCGPRVGPCPSLSETCVASTDEHDPTSSVREKVCWQCGRTFSTALEVCPDDGARLIETGLEDLEDPLIGSIFDGRFQIYKKLGEGGMGAVYSARRLDFETDVALKLLKVDFARDEGIRKRFMYEARVISNLKHPHAVRLFDFGQTSDGHFYMVMELLHGESLADRLAYRFVTYREVFDIIPPICGVLGEAHAQDVIHRDLKPENIYLLKVEENREFPKLIDFGIAKHNRAETMTQSGTLWGTPAYMSPEQARGDVVGAAADIYGIGVMLYELISGNLPFHASTQMGFAVKHLNEPARPLSSIPGLNSVPPALDELVLSMLAKRPDERPGSMEEVVARLEVIRAQDFGPELLANVPAEEVDPIALQAWIRDAPDISQTLDARANSEASISQERPAREIDAFGQTDMANALPAFPLSSAREFLDTLPAPGASDTANASSPPASAELSVNRGPATASEEFSAVLDAAPAREERRRTMMVVGAGAALVVLMIAALMAGGDPPTEATVTEQGAAAEAEVPQLPTTPLDMGNVVSAAAMHGAYVSFEARELARRLAEAERLGQVQDFEFVNDEVEAPAEGGGKDRETSSPAVDDRTLRKALESTF</sequence>
<dbReference type="GO" id="GO:0004674">
    <property type="term" value="F:protein serine/threonine kinase activity"/>
    <property type="evidence" value="ECO:0007669"/>
    <property type="project" value="TreeGrafter"/>
</dbReference>
<evidence type="ECO:0000313" key="8">
    <source>
        <dbReference type="EMBL" id="TXD34550.1"/>
    </source>
</evidence>
<evidence type="ECO:0000256" key="6">
    <source>
        <dbReference type="SAM" id="MobiDB-lite"/>
    </source>
</evidence>
<keyword evidence="2 5" id="KW-0547">Nucleotide-binding</keyword>
<organism evidence="8 9">
    <name type="scientific">Lujinxingia vulgaris</name>
    <dbReference type="NCBI Taxonomy" id="2600176"/>
    <lineage>
        <taxon>Bacteria</taxon>
        <taxon>Deltaproteobacteria</taxon>
        <taxon>Bradymonadales</taxon>
        <taxon>Lujinxingiaceae</taxon>
        <taxon>Lujinxingia</taxon>
    </lineage>
</organism>
<protein>
    <submittedName>
        <fullName evidence="8">Protein kinase</fullName>
    </submittedName>
</protein>
<comment type="caution">
    <text evidence="8">The sequence shown here is derived from an EMBL/GenBank/DDBJ whole genome shotgun (WGS) entry which is preliminary data.</text>
</comment>
<dbReference type="PANTHER" id="PTHR43289:SF6">
    <property type="entry name" value="SERINE_THREONINE-PROTEIN KINASE NEKL-3"/>
    <property type="match status" value="1"/>
</dbReference>
<dbReference type="PROSITE" id="PS00107">
    <property type="entry name" value="PROTEIN_KINASE_ATP"/>
    <property type="match status" value="1"/>
</dbReference>
<dbReference type="OrthoDB" id="9801841at2"/>
<keyword evidence="4 5" id="KW-0067">ATP-binding</keyword>
<dbReference type="GO" id="GO:0005524">
    <property type="term" value="F:ATP binding"/>
    <property type="evidence" value="ECO:0007669"/>
    <property type="project" value="UniProtKB-UniRule"/>
</dbReference>
<dbReference type="InterPro" id="IPR000719">
    <property type="entry name" value="Prot_kinase_dom"/>
</dbReference>
<dbReference type="Proteomes" id="UP000321046">
    <property type="component" value="Unassembled WGS sequence"/>
</dbReference>
<dbReference type="AlphaFoldDB" id="A0A5C6X4M6"/>
<dbReference type="PROSITE" id="PS50011">
    <property type="entry name" value="PROTEIN_KINASE_DOM"/>
    <property type="match status" value="1"/>
</dbReference>
<dbReference type="InterPro" id="IPR017441">
    <property type="entry name" value="Protein_kinase_ATP_BS"/>
</dbReference>
<dbReference type="CDD" id="cd14014">
    <property type="entry name" value="STKc_PknB_like"/>
    <property type="match status" value="1"/>
</dbReference>
<dbReference type="InterPro" id="IPR008271">
    <property type="entry name" value="Ser/Thr_kinase_AS"/>
</dbReference>
<dbReference type="Gene3D" id="1.10.510.10">
    <property type="entry name" value="Transferase(Phosphotransferase) domain 1"/>
    <property type="match status" value="1"/>
</dbReference>
<keyword evidence="3 8" id="KW-0418">Kinase</keyword>
<reference evidence="8 9" key="1">
    <citation type="submission" date="2019-08" db="EMBL/GenBank/DDBJ databases">
        <title>Bradymonadales sp. TMQ2.</title>
        <authorList>
            <person name="Liang Q."/>
        </authorList>
    </citation>
    <scope>NUCLEOTIDE SEQUENCE [LARGE SCALE GENOMIC DNA]</scope>
    <source>
        <strain evidence="8 9">TMQ2</strain>
    </source>
</reference>
<feature type="region of interest" description="Disordered" evidence="6">
    <location>
        <begin position="586"/>
        <end position="621"/>
    </location>
</feature>
<evidence type="ECO:0000313" key="9">
    <source>
        <dbReference type="Proteomes" id="UP000321046"/>
    </source>
</evidence>
<keyword evidence="1" id="KW-0808">Transferase</keyword>
<feature type="binding site" evidence="5">
    <location>
        <position position="127"/>
    </location>
    <ligand>
        <name>ATP</name>
        <dbReference type="ChEBI" id="CHEBI:30616"/>
    </ligand>
</feature>
<evidence type="ECO:0000256" key="3">
    <source>
        <dbReference type="ARBA" id="ARBA00022777"/>
    </source>
</evidence>
<dbReference type="PROSITE" id="PS00108">
    <property type="entry name" value="PROTEIN_KINASE_ST"/>
    <property type="match status" value="1"/>
</dbReference>
<dbReference type="SMART" id="SM00220">
    <property type="entry name" value="S_TKc"/>
    <property type="match status" value="1"/>
</dbReference>
<dbReference type="PANTHER" id="PTHR43289">
    <property type="entry name" value="MITOGEN-ACTIVATED PROTEIN KINASE KINASE KINASE 20-RELATED"/>
    <property type="match status" value="1"/>
</dbReference>
<dbReference type="InterPro" id="IPR011009">
    <property type="entry name" value="Kinase-like_dom_sf"/>
</dbReference>
<dbReference type="EMBL" id="VOSL01000054">
    <property type="protein sequence ID" value="TXD34550.1"/>
    <property type="molecule type" value="Genomic_DNA"/>
</dbReference>
<dbReference type="Gene3D" id="3.30.200.20">
    <property type="entry name" value="Phosphorylase Kinase, domain 1"/>
    <property type="match status" value="1"/>
</dbReference>
<name>A0A5C6X4M6_9DELT</name>
<evidence type="ECO:0000256" key="2">
    <source>
        <dbReference type="ARBA" id="ARBA00022741"/>
    </source>
</evidence>
<accession>A0A5C6X4M6</accession>
<gene>
    <name evidence="8" type="ORF">FRC96_13090</name>
</gene>
<dbReference type="SUPFAM" id="SSF56112">
    <property type="entry name" value="Protein kinase-like (PK-like)"/>
    <property type="match status" value="1"/>
</dbReference>
<evidence type="ECO:0000256" key="4">
    <source>
        <dbReference type="ARBA" id="ARBA00022840"/>
    </source>
</evidence>
<dbReference type="Pfam" id="PF00069">
    <property type="entry name" value="Pkinase"/>
    <property type="match status" value="1"/>
</dbReference>
<feature type="domain" description="Protein kinase" evidence="7">
    <location>
        <begin position="98"/>
        <end position="363"/>
    </location>
</feature>
<feature type="region of interest" description="Disordered" evidence="6">
    <location>
        <begin position="445"/>
        <end position="473"/>
    </location>
</feature>
<feature type="compositionally biased region" description="Basic and acidic residues" evidence="6">
    <location>
        <begin position="597"/>
        <end position="621"/>
    </location>
</feature>